<keyword evidence="9" id="KW-1185">Reference proteome</keyword>
<proteinExistence type="inferred from homology"/>
<evidence type="ECO:0000313" key="8">
    <source>
        <dbReference type="EMBL" id="PCH34919.1"/>
    </source>
</evidence>
<evidence type="ECO:0000256" key="4">
    <source>
        <dbReference type="ARBA" id="ARBA00022729"/>
    </source>
</evidence>
<keyword evidence="5" id="KW-0274">FAD</keyword>
<dbReference type="EMBL" id="KB467832">
    <property type="protein sequence ID" value="PCH34919.1"/>
    <property type="molecule type" value="Genomic_DNA"/>
</dbReference>
<dbReference type="InterPro" id="IPR036188">
    <property type="entry name" value="FAD/NAD-bd_sf"/>
</dbReference>
<organism evidence="8 9">
    <name type="scientific">Wolfiporia cocos (strain MD-104)</name>
    <name type="common">Brown rot fungus</name>
    <dbReference type="NCBI Taxonomy" id="742152"/>
    <lineage>
        <taxon>Eukaryota</taxon>
        <taxon>Fungi</taxon>
        <taxon>Dikarya</taxon>
        <taxon>Basidiomycota</taxon>
        <taxon>Agaricomycotina</taxon>
        <taxon>Agaricomycetes</taxon>
        <taxon>Polyporales</taxon>
        <taxon>Phaeolaceae</taxon>
        <taxon>Wolfiporia</taxon>
    </lineage>
</organism>
<dbReference type="OMA" id="CANAMGM"/>
<gene>
    <name evidence="8" type="ORF">WOLCODRAFT_19662</name>
</gene>
<sequence length="287" mass="32099">MPRTNTPVHTLQQDRQNLKVLVSALVYRILTARSSNGKTTARRVEFGYGRDKHIVNASREVILCVGALKSPHILELSGIGNRDVLNRIGVTVDVELPGIGNNVQEHVFTGPSFELRDDVEFETVDILLRDSAVAIKHAELQLKNGTPGCKIISFPGHPSIPNLPVEGKCYVSIMSMMNYTFSRGTIHSISNDPREEPEFDPHYLEEEAGLEIRCEAIKFVRGLSQISPLKNMIDWIKNNFNTTWHTCGSCSMWPQDKDGVVDPELKRLYTISQNKSFCANAMGMQSC</sequence>
<evidence type="ECO:0000259" key="7">
    <source>
        <dbReference type="PROSITE" id="PS00624"/>
    </source>
</evidence>
<name>A0A2H3J857_WOLCO</name>
<dbReference type="SUPFAM" id="SSF54373">
    <property type="entry name" value="FAD-linked reductases, C-terminal domain"/>
    <property type="match status" value="1"/>
</dbReference>
<dbReference type="SUPFAM" id="SSF51905">
    <property type="entry name" value="FAD/NAD(P)-binding domain"/>
    <property type="match status" value="1"/>
</dbReference>
<dbReference type="InterPro" id="IPR012132">
    <property type="entry name" value="GMC_OxRdtase"/>
</dbReference>
<dbReference type="AlphaFoldDB" id="A0A2H3J857"/>
<dbReference type="PANTHER" id="PTHR11552">
    <property type="entry name" value="GLUCOSE-METHANOL-CHOLINE GMC OXIDOREDUCTASE"/>
    <property type="match status" value="1"/>
</dbReference>
<evidence type="ECO:0000256" key="5">
    <source>
        <dbReference type="ARBA" id="ARBA00022827"/>
    </source>
</evidence>
<feature type="domain" description="Glucose-methanol-choline oxidoreductase N-terminal" evidence="7">
    <location>
        <begin position="66"/>
        <end position="80"/>
    </location>
</feature>
<dbReference type="OrthoDB" id="3268858at2759"/>
<dbReference type="Pfam" id="PF00732">
    <property type="entry name" value="GMC_oxred_N"/>
    <property type="match status" value="1"/>
</dbReference>
<dbReference type="PROSITE" id="PS00624">
    <property type="entry name" value="GMC_OXRED_2"/>
    <property type="match status" value="1"/>
</dbReference>
<keyword evidence="3" id="KW-0285">Flavoprotein</keyword>
<protein>
    <recommendedName>
        <fullName evidence="7">Glucose-methanol-choline oxidoreductase N-terminal domain-containing protein</fullName>
    </recommendedName>
</protein>
<evidence type="ECO:0000256" key="3">
    <source>
        <dbReference type="ARBA" id="ARBA00022630"/>
    </source>
</evidence>
<evidence type="ECO:0000256" key="6">
    <source>
        <dbReference type="ARBA" id="ARBA00023002"/>
    </source>
</evidence>
<comment type="similarity">
    <text evidence="2">Belongs to the GMC oxidoreductase family.</text>
</comment>
<dbReference type="Pfam" id="PF05199">
    <property type="entry name" value="GMC_oxred_C"/>
    <property type="match status" value="1"/>
</dbReference>
<dbReference type="InterPro" id="IPR007867">
    <property type="entry name" value="GMC_OxRtase_C"/>
</dbReference>
<reference evidence="8 9" key="1">
    <citation type="journal article" date="2012" name="Science">
        <title>The Paleozoic origin of enzymatic lignin decomposition reconstructed from 31 fungal genomes.</title>
        <authorList>
            <person name="Floudas D."/>
            <person name="Binder M."/>
            <person name="Riley R."/>
            <person name="Barry K."/>
            <person name="Blanchette R.A."/>
            <person name="Henrissat B."/>
            <person name="Martinez A.T."/>
            <person name="Otillar R."/>
            <person name="Spatafora J.W."/>
            <person name="Yadav J.S."/>
            <person name="Aerts A."/>
            <person name="Benoit I."/>
            <person name="Boyd A."/>
            <person name="Carlson A."/>
            <person name="Copeland A."/>
            <person name="Coutinho P.M."/>
            <person name="de Vries R.P."/>
            <person name="Ferreira P."/>
            <person name="Findley K."/>
            <person name="Foster B."/>
            <person name="Gaskell J."/>
            <person name="Glotzer D."/>
            <person name="Gorecki P."/>
            <person name="Heitman J."/>
            <person name="Hesse C."/>
            <person name="Hori C."/>
            <person name="Igarashi K."/>
            <person name="Jurgens J.A."/>
            <person name="Kallen N."/>
            <person name="Kersten P."/>
            <person name="Kohler A."/>
            <person name="Kuees U."/>
            <person name="Kumar T.K.A."/>
            <person name="Kuo A."/>
            <person name="LaButti K."/>
            <person name="Larrondo L.F."/>
            <person name="Lindquist E."/>
            <person name="Ling A."/>
            <person name="Lombard V."/>
            <person name="Lucas S."/>
            <person name="Lundell T."/>
            <person name="Martin R."/>
            <person name="McLaughlin D.J."/>
            <person name="Morgenstern I."/>
            <person name="Morin E."/>
            <person name="Murat C."/>
            <person name="Nagy L.G."/>
            <person name="Nolan M."/>
            <person name="Ohm R.A."/>
            <person name="Patyshakuliyeva A."/>
            <person name="Rokas A."/>
            <person name="Ruiz-Duenas F.J."/>
            <person name="Sabat G."/>
            <person name="Salamov A."/>
            <person name="Samejima M."/>
            <person name="Schmutz J."/>
            <person name="Slot J.C."/>
            <person name="St John F."/>
            <person name="Stenlid J."/>
            <person name="Sun H."/>
            <person name="Sun S."/>
            <person name="Syed K."/>
            <person name="Tsang A."/>
            <person name="Wiebenga A."/>
            <person name="Young D."/>
            <person name="Pisabarro A."/>
            <person name="Eastwood D.C."/>
            <person name="Martin F."/>
            <person name="Cullen D."/>
            <person name="Grigoriev I.V."/>
            <person name="Hibbett D.S."/>
        </authorList>
    </citation>
    <scope>NUCLEOTIDE SEQUENCE [LARGE SCALE GENOMIC DNA]</scope>
    <source>
        <strain evidence="8 9">MD-104</strain>
    </source>
</reference>
<dbReference type="Gene3D" id="3.50.50.60">
    <property type="entry name" value="FAD/NAD(P)-binding domain"/>
    <property type="match status" value="2"/>
</dbReference>
<keyword evidence="6" id="KW-0560">Oxidoreductase</keyword>
<dbReference type="InterPro" id="IPR000172">
    <property type="entry name" value="GMC_OxRdtase_N"/>
</dbReference>
<comment type="cofactor">
    <cofactor evidence="1">
        <name>FAD</name>
        <dbReference type="ChEBI" id="CHEBI:57692"/>
    </cofactor>
</comment>
<dbReference type="STRING" id="742152.A0A2H3J857"/>
<evidence type="ECO:0000256" key="1">
    <source>
        <dbReference type="ARBA" id="ARBA00001974"/>
    </source>
</evidence>
<dbReference type="PANTHER" id="PTHR11552:SF201">
    <property type="entry name" value="GLUCOSE-METHANOL-CHOLINE OXIDOREDUCTASE N-TERMINAL DOMAIN-CONTAINING PROTEIN"/>
    <property type="match status" value="1"/>
</dbReference>
<dbReference type="GO" id="GO:0050660">
    <property type="term" value="F:flavin adenine dinucleotide binding"/>
    <property type="evidence" value="ECO:0007669"/>
    <property type="project" value="InterPro"/>
</dbReference>
<dbReference type="Proteomes" id="UP000218811">
    <property type="component" value="Unassembled WGS sequence"/>
</dbReference>
<keyword evidence="4" id="KW-0732">Signal</keyword>
<evidence type="ECO:0000256" key="2">
    <source>
        <dbReference type="ARBA" id="ARBA00010790"/>
    </source>
</evidence>
<evidence type="ECO:0000313" key="9">
    <source>
        <dbReference type="Proteomes" id="UP000218811"/>
    </source>
</evidence>
<dbReference type="GO" id="GO:0016614">
    <property type="term" value="F:oxidoreductase activity, acting on CH-OH group of donors"/>
    <property type="evidence" value="ECO:0007669"/>
    <property type="project" value="InterPro"/>
</dbReference>
<dbReference type="Gene3D" id="3.30.560.10">
    <property type="entry name" value="Glucose Oxidase, domain 3"/>
    <property type="match status" value="2"/>
</dbReference>
<accession>A0A2H3J857</accession>